<dbReference type="Pfam" id="PF00071">
    <property type="entry name" value="Ras"/>
    <property type="match status" value="1"/>
</dbReference>
<dbReference type="InterPro" id="IPR027417">
    <property type="entry name" value="P-loop_NTPase"/>
</dbReference>
<dbReference type="GO" id="GO:0007165">
    <property type="term" value="P:signal transduction"/>
    <property type="evidence" value="ECO:0007669"/>
    <property type="project" value="InterPro"/>
</dbReference>
<dbReference type="NCBIfam" id="TIGR00231">
    <property type="entry name" value="small_GTP"/>
    <property type="match status" value="1"/>
</dbReference>
<keyword evidence="4" id="KW-1185">Reference proteome</keyword>
<dbReference type="PROSITE" id="PS51419">
    <property type="entry name" value="RAB"/>
    <property type="match status" value="1"/>
</dbReference>
<reference evidence="5" key="2">
    <citation type="submission" date="2020-04" db="EMBL/GenBank/DDBJ databases">
        <authorList>
            <consortium name="NCBI Genome Project"/>
        </authorList>
    </citation>
    <scope>NUCLEOTIDE SEQUENCE</scope>
    <source>
        <strain evidence="5">CBS 304.34</strain>
    </source>
</reference>
<dbReference type="GO" id="GO:0016020">
    <property type="term" value="C:membrane"/>
    <property type="evidence" value="ECO:0007669"/>
    <property type="project" value="InterPro"/>
</dbReference>
<keyword evidence="1" id="KW-0547">Nucleotide-binding</keyword>
<evidence type="ECO:0000313" key="5">
    <source>
        <dbReference type="RefSeq" id="XP_033575429.1"/>
    </source>
</evidence>
<accession>A0A6A6YKH7</accession>
<dbReference type="InterPro" id="IPR001806">
    <property type="entry name" value="Small_GTPase"/>
</dbReference>
<dbReference type="SUPFAM" id="SSF52540">
    <property type="entry name" value="P-loop containing nucleoside triphosphate hydrolases"/>
    <property type="match status" value="1"/>
</dbReference>
<dbReference type="SMART" id="SM00174">
    <property type="entry name" value="RHO"/>
    <property type="match status" value="1"/>
</dbReference>
<proteinExistence type="predicted"/>
<evidence type="ECO:0000256" key="1">
    <source>
        <dbReference type="ARBA" id="ARBA00022741"/>
    </source>
</evidence>
<dbReference type="SMART" id="SM00173">
    <property type="entry name" value="RAS"/>
    <property type="match status" value="1"/>
</dbReference>
<dbReference type="Proteomes" id="UP000504636">
    <property type="component" value="Unplaced"/>
</dbReference>
<protein>
    <submittedName>
        <fullName evidence="3 5">Ras-domain-containing protein</fullName>
    </submittedName>
</protein>
<gene>
    <name evidence="3 5" type="ORF">BDZ99DRAFT_489129</name>
</gene>
<organism evidence="3">
    <name type="scientific">Mytilinidion resinicola</name>
    <dbReference type="NCBI Taxonomy" id="574789"/>
    <lineage>
        <taxon>Eukaryota</taxon>
        <taxon>Fungi</taxon>
        <taxon>Dikarya</taxon>
        <taxon>Ascomycota</taxon>
        <taxon>Pezizomycotina</taxon>
        <taxon>Dothideomycetes</taxon>
        <taxon>Pleosporomycetidae</taxon>
        <taxon>Mytilinidiales</taxon>
        <taxon>Mytilinidiaceae</taxon>
        <taxon>Mytilinidion</taxon>
    </lineage>
</organism>
<dbReference type="Gene3D" id="3.40.50.300">
    <property type="entry name" value="P-loop containing nucleotide triphosphate hydrolases"/>
    <property type="match status" value="1"/>
</dbReference>
<evidence type="ECO:0000256" key="2">
    <source>
        <dbReference type="ARBA" id="ARBA00023134"/>
    </source>
</evidence>
<dbReference type="GO" id="GO:0005525">
    <property type="term" value="F:GTP binding"/>
    <property type="evidence" value="ECO:0007669"/>
    <property type="project" value="UniProtKB-KW"/>
</dbReference>
<dbReference type="InterPro" id="IPR020849">
    <property type="entry name" value="Small_GTPase_Ras-type"/>
</dbReference>
<reference evidence="3 5" key="1">
    <citation type="journal article" date="2020" name="Stud. Mycol.">
        <title>101 Dothideomycetes genomes: a test case for predicting lifestyles and emergence of pathogens.</title>
        <authorList>
            <person name="Haridas S."/>
            <person name="Albert R."/>
            <person name="Binder M."/>
            <person name="Bloem J."/>
            <person name="Labutti K."/>
            <person name="Salamov A."/>
            <person name="Andreopoulos B."/>
            <person name="Baker S."/>
            <person name="Barry K."/>
            <person name="Bills G."/>
            <person name="Bluhm B."/>
            <person name="Cannon C."/>
            <person name="Castanera R."/>
            <person name="Culley D."/>
            <person name="Daum C."/>
            <person name="Ezra D."/>
            <person name="Gonzalez J."/>
            <person name="Henrissat B."/>
            <person name="Kuo A."/>
            <person name="Liang C."/>
            <person name="Lipzen A."/>
            <person name="Lutzoni F."/>
            <person name="Magnuson J."/>
            <person name="Mondo S."/>
            <person name="Nolan M."/>
            <person name="Ohm R."/>
            <person name="Pangilinan J."/>
            <person name="Park H.-J."/>
            <person name="Ramirez L."/>
            <person name="Alfaro M."/>
            <person name="Sun H."/>
            <person name="Tritt A."/>
            <person name="Yoshinaga Y."/>
            <person name="Zwiers L.-H."/>
            <person name="Turgeon B."/>
            <person name="Goodwin S."/>
            <person name="Spatafora J."/>
            <person name="Crous P."/>
            <person name="Grigoriev I."/>
        </authorList>
    </citation>
    <scope>NUCLEOTIDE SEQUENCE</scope>
    <source>
        <strain evidence="3 5">CBS 304.34</strain>
    </source>
</reference>
<reference evidence="5" key="3">
    <citation type="submission" date="2025-04" db="UniProtKB">
        <authorList>
            <consortium name="RefSeq"/>
        </authorList>
    </citation>
    <scope>IDENTIFICATION</scope>
    <source>
        <strain evidence="5">CBS 304.34</strain>
    </source>
</reference>
<keyword evidence="2" id="KW-0342">GTP-binding</keyword>
<dbReference type="GO" id="GO:0003924">
    <property type="term" value="F:GTPase activity"/>
    <property type="evidence" value="ECO:0007669"/>
    <property type="project" value="InterPro"/>
</dbReference>
<dbReference type="RefSeq" id="XP_033575429.1">
    <property type="nucleotide sequence ID" value="XM_033722960.1"/>
</dbReference>
<dbReference type="FunFam" id="3.40.50.300:FF:001447">
    <property type="entry name" value="Ras-related protein Rab-1B"/>
    <property type="match status" value="1"/>
</dbReference>
<dbReference type="SMART" id="SM00175">
    <property type="entry name" value="RAB"/>
    <property type="match status" value="1"/>
</dbReference>
<dbReference type="PRINTS" id="PR00449">
    <property type="entry name" value="RASTRNSFRMNG"/>
</dbReference>
<dbReference type="PROSITE" id="PS51421">
    <property type="entry name" value="RAS"/>
    <property type="match status" value="1"/>
</dbReference>
<dbReference type="GeneID" id="54463853"/>
<dbReference type="EMBL" id="MU003703">
    <property type="protein sequence ID" value="KAF2808465.1"/>
    <property type="molecule type" value="Genomic_DNA"/>
</dbReference>
<dbReference type="OrthoDB" id="5976022at2759"/>
<evidence type="ECO:0000313" key="4">
    <source>
        <dbReference type="Proteomes" id="UP000504636"/>
    </source>
</evidence>
<sequence length="204" mass="22692">MASGSMPTDKLVVFGEHREDCTALINQFTLNHFVPTYDPTIGDDSFRVQAVIDGKPSLIEVLSTAGQEEYTALRDQYIRDGDGFLVVYSITSRKSFHAVTHYIDQIERVKSPNSQTSIYKAVSLRIMLVGNRCDRVTEREISTQEGYIFAKEHGIDFVEASAKNCINVEKAFYDVVRELRKQRAAAALLVASASAFGAIFSPTP</sequence>
<dbReference type="AlphaFoldDB" id="A0A6A6YKH7"/>
<dbReference type="PANTHER" id="PTHR24070">
    <property type="entry name" value="RAS, DI-RAS, AND RHEB FAMILY MEMBERS OF SMALL GTPASE SUPERFAMILY"/>
    <property type="match status" value="1"/>
</dbReference>
<evidence type="ECO:0000313" key="3">
    <source>
        <dbReference type="EMBL" id="KAF2808465.1"/>
    </source>
</evidence>
<dbReference type="InterPro" id="IPR005225">
    <property type="entry name" value="Small_GTP-bd"/>
</dbReference>
<name>A0A6A6YKH7_9PEZI</name>